<evidence type="ECO:0000313" key="5">
    <source>
        <dbReference type="EMBL" id="GIP19614.1"/>
    </source>
</evidence>
<protein>
    <submittedName>
        <fullName evidence="5">Stage II sporulation protein E</fullName>
    </submittedName>
</protein>
<dbReference type="InterPro" id="IPR052016">
    <property type="entry name" value="Bact_Sigma-Reg"/>
</dbReference>
<keyword evidence="3" id="KW-0472">Membrane</keyword>
<dbReference type="PROSITE" id="PS51746">
    <property type="entry name" value="PPM_2"/>
    <property type="match status" value="1"/>
</dbReference>
<reference evidence="5" key="1">
    <citation type="submission" date="2021-03" db="EMBL/GenBank/DDBJ databases">
        <title>Antimicrobial resistance genes in bacteria isolated from Japanese honey, and their potential for conferring macrolide and lincosamide resistance in the American foulbrood pathogen Paenibacillus larvae.</title>
        <authorList>
            <person name="Okamoto M."/>
            <person name="Kumagai M."/>
            <person name="Kanamori H."/>
            <person name="Takamatsu D."/>
        </authorList>
    </citation>
    <scope>NUCLEOTIDE SEQUENCE</scope>
    <source>
        <strain evidence="5">J40TS1</strain>
    </source>
</reference>
<dbReference type="Proteomes" id="UP000683139">
    <property type="component" value="Unassembled WGS sequence"/>
</dbReference>
<feature type="transmembrane region" description="Helical" evidence="3">
    <location>
        <begin position="217"/>
        <end position="242"/>
    </location>
</feature>
<dbReference type="Gene3D" id="3.60.40.10">
    <property type="entry name" value="PPM-type phosphatase domain"/>
    <property type="match status" value="1"/>
</dbReference>
<keyword evidence="6" id="KW-1185">Reference proteome</keyword>
<dbReference type="GO" id="GO:0004722">
    <property type="term" value="F:protein serine/threonine phosphatase activity"/>
    <property type="evidence" value="ECO:0007669"/>
    <property type="project" value="InterPro"/>
</dbReference>
<evidence type="ECO:0000313" key="6">
    <source>
        <dbReference type="Proteomes" id="UP000683139"/>
    </source>
</evidence>
<sequence length="821" mass="91167">MKKSESVLMRVSFSERLLQHKWVQAAYELVESRKWHIILVGLAFLLGRAVILESLMSFAVAYFAVIYYMRRDLALFSGLAIVLGSMLSLNPAPLWIALELLVVYLLFRGLQAFEKVSISKVPLIVFISVILVQLFHAFIGNSVDWYRLMMVFIEAALAFVLTLVFIHALPVITLTRKSAKLKSEEMICVMILLACVMTGTVGWVVQGISVEHVLSRYMLLVFAVAGGAPLGATVGVIAGLIISLADFSAVLQIGVLAFAGLLAGLLREGGKMGAAFGLLLGSTILTVYVGSQEQMFTSVWESSLAALLLVFTPKAMIQAISKYVPGSVEHTKSHYEYAKHVRNATASRVLHFSEMFKALSNSFYPNYINEKELDHDEQVTKFMEAVADESCANCHRQKVCWGEKLFQTRKMMGEMMSSMEAGSRGMKELPKAWQSHCIHVQEVQHAMRHQYELHQINYKWQRQLHELKGLVADQLLGVSQVMEDLSQEIKREGQALHVQEEQIKEAVEELGLSIHSIDIISLEVGNVEIEIQHTFEQGFEECRKIIAPLLSEILGENITVRSESAVSPHSELQRAILASAKQFEVDIGVAGVAKGGDLLSGDSFSMMELDSGKFAVAISDGMGNGERARQESSAALNILQQLLQSGMNEQLAVKSVNSILLLRSPEEIYATVDLAIIDLYSANTTFLKIGSTPSFIKRGNEVIPIIASNLPIGIIQEIDVDFIHMTLQPGDLLIMMSDGIYDAPGYAVNKELWMKRVISELRSNDPQEIADSLLETVVRFHEGAIHDDMTVLVTRVDRYVPQWATFKWPGVGKIERKKSAS</sequence>
<dbReference type="Pfam" id="PF19732">
    <property type="entry name" value="SpoIIE_N"/>
    <property type="match status" value="1"/>
</dbReference>
<dbReference type="AlphaFoldDB" id="A0A920D257"/>
<dbReference type="SMART" id="SM00331">
    <property type="entry name" value="PP2C_SIG"/>
    <property type="match status" value="1"/>
</dbReference>
<dbReference type="Pfam" id="PF07228">
    <property type="entry name" value="SpoIIE"/>
    <property type="match status" value="1"/>
</dbReference>
<dbReference type="SUPFAM" id="SSF81606">
    <property type="entry name" value="PP2C-like"/>
    <property type="match status" value="1"/>
</dbReference>
<feature type="transmembrane region" description="Helical" evidence="3">
    <location>
        <begin position="249"/>
        <end position="266"/>
    </location>
</feature>
<evidence type="ECO:0000256" key="2">
    <source>
        <dbReference type="SAM" id="Coils"/>
    </source>
</evidence>
<organism evidence="5 6">
    <name type="scientific">Paenibacillus montaniterrae</name>
    <dbReference type="NCBI Taxonomy" id="429341"/>
    <lineage>
        <taxon>Bacteria</taxon>
        <taxon>Bacillati</taxon>
        <taxon>Bacillota</taxon>
        <taxon>Bacilli</taxon>
        <taxon>Bacillales</taxon>
        <taxon>Paenibacillaceae</taxon>
        <taxon>Paenibacillus</taxon>
    </lineage>
</organism>
<name>A0A920D257_9BACL</name>
<gene>
    <name evidence="5" type="primary">spoIIE</name>
    <name evidence="5" type="ORF">J40TS1_52560</name>
</gene>
<feature type="transmembrane region" description="Helical" evidence="3">
    <location>
        <begin position="37"/>
        <end position="68"/>
    </location>
</feature>
<feature type="transmembrane region" description="Helical" evidence="3">
    <location>
        <begin position="145"/>
        <end position="174"/>
    </location>
</feature>
<feature type="transmembrane region" description="Helical" evidence="3">
    <location>
        <begin position="186"/>
        <end position="205"/>
    </location>
</feature>
<keyword evidence="3" id="KW-0812">Transmembrane</keyword>
<evidence type="ECO:0000259" key="4">
    <source>
        <dbReference type="PROSITE" id="PS51746"/>
    </source>
</evidence>
<keyword evidence="2" id="KW-0175">Coiled coil</keyword>
<dbReference type="PANTHER" id="PTHR43156">
    <property type="entry name" value="STAGE II SPORULATION PROTEIN E-RELATED"/>
    <property type="match status" value="1"/>
</dbReference>
<dbReference type="NCBIfam" id="TIGR02865">
    <property type="entry name" value="spore_II_E"/>
    <property type="match status" value="1"/>
</dbReference>
<evidence type="ECO:0000256" key="3">
    <source>
        <dbReference type="SAM" id="Phobius"/>
    </source>
</evidence>
<comment type="caution">
    <text evidence="5">The sequence shown here is derived from an EMBL/GenBank/DDBJ whole genome shotgun (WGS) entry which is preliminary data.</text>
</comment>
<feature type="transmembrane region" description="Helical" evidence="3">
    <location>
        <begin position="119"/>
        <end position="139"/>
    </location>
</feature>
<dbReference type="InterPro" id="IPR045768">
    <property type="entry name" value="SpoIIE_N"/>
</dbReference>
<proteinExistence type="predicted"/>
<dbReference type="InterPro" id="IPR001932">
    <property type="entry name" value="PPM-type_phosphatase-like_dom"/>
</dbReference>
<dbReference type="PANTHER" id="PTHR43156:SF2">
    <property type="entry name" value="STAGE II SPORULATION PROTEIN E"/>
    <property type="match status" value="1"/>
</dbReference>
<dbReference type="EMBL" id="BOSE01000017">
    <property type="protein sequence ID" value="GIP19614.1"/>
    <property type="molecule type" value="Genomic_DNA"/>
</dbReference>
<keyword evidence="3" id="KW-1133">Transmembrane helix</keyword>
<evidence type="ECO:0000256" key="1">
    <source>
        <dbReference type="ARBA" id="ARBA00022801"/>
    </source>
</evidence>
<dbReference type="SMART" id="SM00332">
    <property type="entry name" value="PP2Cc"/>
    <property type="match status" value="1"/>
</dbReference>
<dbReference type="InterPro" id="IPR036457">
    <property type="entry name" value="PPM-type-like_dom_sf"/>
</dbReference>
<feature type="domain" description="PPM-type phosphatase" evidence="4">
    <location>
        <begin position="586"/>
        <end position="796"/>
    </location>
</feature>
<accession>A0A920D257</accession>
<feature type="transmembrane region" description="Helical" evidence="3">
    <location>
        <begin position="74"/>
        <end position="107"/>
    </location>
</feature>
<dbReference type="InterPro" id="IPR014221">
    <property type="entry name" value="SpoII_E"/>
</dbReference>
<keyword evidence="1" id="KW-0378">Hydrolase</keyword>
<feature type="coiled-coil region" evidence="2">
    <location>
        <begin position="482"/>
        <end position="509"/>
    </location>
</feature>
<dbReference type="RefSeq" id="WP_213520518.1">
    <property type="nucleotide sequence ID" value="NZ_BOSE01000017.1"/>
</dbReference>